<comment type="caution">
    <text evidence="1">The sequence shown here is derived from an EMBL/GenBank/DDBJ whole genome shotgun (WGS) entry which is preliminary data.</text>
</comment>
<gene>
    <name evidence="1" type="ORF">O6H91_09G072000</name>
</gene>
<dbReference type="Proteomes" id="UP001162992">
    <property type="component" value="Chromosome 9"/>
</dbReference>
<evidence type="ECO:0000313" key="1">
    <source>
        <dbReference type="EMBL" id="KAJ7544276.1"/>
    </source>
</evidence>
<dbReference type="EMBL" id="CM055100">
    <property type="protein sequence ID" value="KAJ7544276.1"/>
    <property type="molecule type" value="Genomic_DNA"/>
</dbReference>
<reference evidence="2" key="1">
    <citation type="journal article" date="2024" name="Proc. Natl. Acad. Sci. U.S.A.">
        <title>Extraordinary preservation of gene collinearity over three hundred million years revealed in homosporous lycophytes.</title>
        <authorList>
            <person name="Li C."/>
            <person name="Wickell D."/>
            <person name="Kuo L.Y."/>
            <person name="Chen X."/>
            <person name="Nie B."/>
            <person name="Liao X."/>
            <person name="Peng D."/>
            <person name="Ji J."/>
            <person name="Jenkins J."/>
            <person name="Williams M."/>
            <person name="Shu S."/>
            <person name="Plott C."/>
            <person name="Barry K."/>
            <person name="Rajasekar S."/>
            <person name="Grimwood J."/>
            <person name="Han X."/>
            <person name="Sun S."/>
            <person name="Hou Z."/>
            <person name="He W."/>
            <person name="Dai G."/>
            <person name="Sun C."/>
            <person name="Schmutz J."/>
            <person name="Leebens-Mack J.H."/>
            <person name="Li F.W."/>
            <person name="Wang L."/>
        </authorList>
    </citation>
    <scope>NUCLEOTIDE SEQUENCE [LARGE SCALE GENOMIC DNA]</scope>
    <source>
        <strain evidence="2">cv. PW_Plant_1</strain>
    </source>
</reference>
<keyword evidence="2" id="KW-1185">Reference proteome</keyword>
<sequence length="328" mass="35755">MTSETSSLRALWHQVQKQEGAPNARSSHAVAVIGHKAYVFGGEFEPRVPIDNLIHVFDLETETWSVAEVKGEAPLPRVGVTMAAVGEFIYVFAGRDDKHEELNEFFSFNTITGEWKLLSSGDSSPPHRSYHAFAADLEGKRLYAFGGCGQNGRLNDLWAFDIETGKWLSLPAPPPESTCVPRGGPGLAVVNGAVWVIFGFCGHELTDVHRYDTKKQVWEEVKISGDNPTGRSVFGTATIGKYIVLYGGEVDPSDQGHMGAGAFSGDVYFLDTENLTWTRGEVEAEEGQHPGARGWFAAASFGNAMLVYGGNSDSNDRLDDMHVLKIQA</sequence>
<evidence type="ECO:0000313" key="2">
    <source>
        <dbReference type="Proteomes" id="UP001162992"/>
    </source>
</evidence>
<protein>
    <submittedName>
        <fullName evidence="1">Uncharacterized protein</fullName>
    </submittedName>
</protein>
<accession>A0ACC2CQJ7</accession>
<organism evidence="1 2">
    <name type="scientific">Diphasiastrum complanatum</name>
    <name type="common">Issler's clubmoss</name>
    <name type="synonym">Lycopodium complanatum</name>
    <dbReference type="NCBI Taxonomy" id="34168"/>
    <lineage>
        <taxon>Eukaryota</taxon>
        <taxon>Viridiplantae</taxon>
        <taxon>Streptophyta</taxon>
        <taxon>Embryophyta</taxon>
        <taxon>Tracheophyta</taxon>
        <taxon>Lycopodiopsida</taxon>
        <taxon>Lycopodiales</taxon>
        <taxon>Lycopodiaceae</taxon>
        <taxon>Lycopodioideae</taxon>
        <taxon>Diphasiastrum</taxon>
    </lineage>
</organism>
<name>A0ACC2CQJ7_DIPCM</name>
<proteinExistence type="predicted"/>